<dbReference type="STRING" id="633440.SAMN05421869_104493"/>
<dbReference type="InterPro" id="IPR016032">
    <property type="entry name" value="Sig_transdc_resp-reg_C-effctor"/>
</dbReference>
<dbReference type="PANTHER" id="PTHR16305:SF35">
    <property type="entry name" value="TRANSCRIPTIONAL ACTIVATOR DOMAIN"/>
    <property type="match status" value="1"/>
</dbReference>
<evidence type="ECO:0000256" key="2">
    <source>
        <dbReference type="ARBA" id="ARBA00022840"/>
    </source>
</evidence>
<keyword evidence="1" id="KW-0547">Nucleotide-binding</keyword>
<dbReference type="InterPro" id="IPR000792">
    <property type="entry name" value="Tscrpt_reg_LuxR_C"/>
</dbReference>
<dbReference type="Gene3D" id="1.25.40.10">
    <property type="entry name" value="Tetratricopeptide repeat domain"/>
    <property type="match status" value="1"/>
</dbReference>
<dbReference type="SUPFAM" id="SSF52540">
    <property type="entry name" value="P-loop containing nucleoside triphosphate hydrolases"/>
    <property type="match status" value="1"/>
</dbReference>
<sequence>MELFERTEALNVLEELLAHAVLGKGGVAMVSGPVASGKSALLHALAERSLDLGALSISANASRMEQDIPMGVLSQLLQDAPLVAEERDRALGLLTEGSRSAMSSGFQPGALQQVDAQIVHALCTVLLELADRYPLLITVDDAQYADRASLLCLAYLARRVRATRMVMAFGHPDQQLQSENFFQTELLRQPQCRHIQLEPLSRGGVTALITERIGLAAPEQFTDEWYQLSGGNPLLAAALADDYRDHVRTGAGPPNEVVVSDRYGQAVLSTLHRGEPETLRVARGLAVLGEPDGLALLLGSSPAQVTREMQALTTTGLIRFGVFRHEVARSAVLRDMDVQDRMDLHRRAAELSYDAGAPAVVVADHLLQASKCGAPWLVTVLEEAARSALRNGHVEDAIAYLRMAWRECADETYRAKIMTMLVRAEWRINPVAPAGHLNELTNAMHRGSLRGSDAIVLARALLWHGRFDDAREVLEQLNESEAIEDPETVSELVIAQLWLRTTHPPFQQHLRHPVKELGLAAVASVAASRRLESALALAEVLARGPREEDMGSIERILEGSRLDEMSMDTVENALLALTYAGQCERATPWCDLFFVEASSRHSPSRQARLAAIRAEIAIRKGDMQGADHYGRIALDIIPFSGWGVAVGGPLSSLILAATATGNYHAVADHLEQPVPESMFQTRYGLHYLYARGRYSMAIDYPALALRDFQRCGELMTAWELDVPGLVPWRADAAEACLRMGRMDEARQLVEAQLARCDQETPRAKGIAMRVLAATSELRSRPALLRQAAEFLQRSGDRYELARALYDLVEAHQGLGEQRRAGLIAAQAQAVTKECRAEPLTSALSRGEDVDAIALPLANEVTAALSEAERRVAVLAAIGYTNREIANRLYISISTVEQHLTRTYRKLEIHGRADLLPRLRFDGQGAAESLRDA</sequence>
<dbReference type="Pfam" id="PF00196">
    <property type="entry name" value="GerE"/>
    <property type="match status" value="1"/>
</dbReference>
<dbReference type="Pfam" id="PF13191">
    <property type="entry name" value="AAA_16"/>
    <property type="match status" value="1"/>
</dbReference>
<accession>A0A1G8IHF2</accession>
<evidence type="ECO:0000259" key="3">
    <source>
        <dbReference type="PROSITE" id="PS50043"/>
    </source>
</evidence>
<name>A0A1G8IHF2_9ACTN</name>
<dbReference type="AlphaFoldDB" id="A0A1G8IHF2"/>
<dbReference type="CDD" id="cd06170">
    <property type="entry name" value="LuxR_C_like"/>
    <property type="match status" value="1"/>
</dbReference>
<dbReference type="OrthoDB" id="3178131at2"/>
<dbReference type="PANTHER" id="PTHR16305">
    <property type="entry name" value="TESTICULAR SOLUBLE ADENYLYL CYCLASE"/>
    <property type="match status" value="1"/>
</dbReference>
<dbReference type="Proteomes" id="UP000199202">
    <property type="component" value="Unassembled WGS sequence"/>
</dbReference>
<evidence type="ECO:0000313" key="5">
    <source>
        <dbReference type="Proteomes" id="UP000199202"/>
    </source>
</evidence>
<evidence type="ECO:0000313" key="4">
    <source>
        <dbReference type="EMBL" id="SDI18323.1"/>
    </source>
</evidence>
<feature type="domain" description="HTH luxR-type" evidence="3">
    <location>
        <begin position="857"/>
        <end position="922"/>
    </location>
</feature>
<dbReference type="RefSeq" id="WP_090930942.1">
    <property type="nucleotide sequence ID" value="NZ_FNDJ01000004.1"/>
</dbReference>
<dbReference type="GO" id="GO:0004016">
    <property type="term" value="F:adenylate cyclase activity"/>
    <property type="evidence" value="ECO:0007669"/>
    <property type="project" value="TreeGrafter"/>
</dbReference>
<dbReference type="SMART" id="SM00421">
    <property type="entry name" value="HTH_LUXR"/>
    <property type="match status" value="1"/>
</dbReference>
<dbReference type="GO" id="GO:0005524">
    <property type="term" value="F:ATP binding"/>
    <property type="evidence" value="ECO:0007669"/>
    <property type="project" value="UniProtKB-KW"/>
</dbReference>
<dbReference type="GO" id="GO:0003677">
    <property type="term" value="F:DNA binding"/>
    <property type="evidence" value="ECO:0007669"/>
    <property type="project" value="InterPro"/>
</dbReference>
<evidence type="ECO:0000256" key="1">
    <source>
        <dbReference type="ARBA" id="ARBA00022741"/>
    </source>
</evidence>
<protein>
    <submittedName>
        <fullName evidence="4">Regulatory protein, luxR family</fullName>
    </submittedName>
</protein>
<dbReference type="InterPro" id="IPR041664">
    <property type="entry name" value="AAA_16"/>
</dbReference>
<proteinExistence type="predicted"/>
<dbReference type="PROSITE" id="PS50043">
    <property type="entry name" value="HTH_LUXR_2"/>
    <property type="match status" value="1"/>
</dbReference>
<dbReference type="EMBL" id="FNDJ01000004">
    <property type="protein sequence ID" value="SDI18323.1"/>
    <property type="molecule type" value="Genomic_DNA"/>
</dbReference>
<gene>
    <name evidence="4" type="ORF">SAMN05421869_104493</name>
</gene>
<dbReference type="GO" id="GO:0006355">
    <property type="term" value="P:regulation of DNA-templated transcription"/>
    <property type="evidence" value="ECO:0007669"/>
    <property type="project" value="InterPro"/>
</dbReference>
<dbReference type="Gene3D" id="1.10.10.10">
    <property type="entry name" value="Winged helix-like DNA-binding domain superfamily/Winged helix DNA-binding domain"/>
    <property type="match status" value="1"/>
</dbReference>
<organism evidence="4 5">
    <name type="scientific">Nonomuraea jiangxiensis</name>
    <dbReference type="NCBI Taxonomy" id="633440"/>
    <lineage>
        <taxon>Bacteria</taxon>
        <taxon>Bacillati</taxon>
        <taxon>Actinomycetota</taxon>
        <taxon>Actinomycetes</taxon>
        <taxon>Streptosporangiales</taxon>
        <taxon>Streptosporangiaceae</taxon>
        <taxon>Nonomuraea</taxon>
    </lineage>
</organism>
<dbReference type="PRINTS" id="PR00038">
    <property type="entry name" value="HTHLUXR"/>
</dbReference>
<dbReference type="InterPro" id="IPR011990">
    <property type="entry name" value="TPR-like_helical_dom_sf"/>
</dbReference>
<keyword evidence="5" id="KW-1185">Reference proteome</keyword>
<dbReference type="InterPro" id="IPR036388">
    <property type="entry name" value="WH-like_DNA-bd_sf"/>
</dbReference>
<dbReference type="GO" id="GO:0005737">
    <property type="term" value="C:cytoplasm"/>
    <property type="evidence" value="ECO:0007669"/>
    <property type="project" value="TreeGrafter"/>
</dbReference>
<dbReference type="SUPFAM" id="SSF46894">
    <property type="entry name" value="C-terminal effector domain of the bipartite response regulators"/>
    <property type="match status" value="1"/>
</dbReference>
<keyword evidence="2" id="KW-0067">ATP-binding</keyword>
<reference evidence="4 5" key="1">
    <citation type="submission" date="2016-10" db="EMBL/GenBank/DDBJ databases">
        <authorList>
            <person name="de Groot N.N."/>
        </authorList>
    </citation>
    <scope>NUCLEOTIDE SEQUENCE [LARGE SCALE GENOMIC DNA]</scope>
    <source>
        <strain evidence="4 5">CGMCC 4.6533</strain>
    </source>
</reference>
<dbReference type="InterPro" id="IPR027417">
    <property type="entry name" value="P-loop_NTPase"/>
</dbReference>
<dbReference type="PROSITE" id="PS00622">
    <property type="entry name" value="HTH_LUXR_1"/>
    <property type="match status" value="1"/>
</dbReference>